<evidence type="ECO:0000256" key="1">
    <source>
        <dbReference type="ARBA" id="ARBA00004141"/>
    </source>
</evidence>
<evidence type="ECO:0000313" key="7">
    <source>
        <dbReference type="EMBL" id="EHQ87747.1"/>
    </source>
</evidence>
<dbReference type="EMBL" id="CM001441">
    <property type="protein sequence ID" value="EHQ87747.1"/>
    <property type="molecule type" value="Genomic_DNA"/>
</dbReference>
<dbReference type="PANTHER" id="PTHR45138:SF9">
    <property type="entry name" value="DIGUANYLATE CYCLASE DGCM-RELATED"/>
    <property type="match status" value="1"/>
</dbReference>
<accession>H5XSS9</accession>
<dbReference type="OrthoDB" id="9783388at2"/>
<protein>
    <submittedName>
        <fullName evidence="7">Diguanylate cyclase (GGDEF) domain-containing protein</fullName>
    </submittedName>
</protein>
<dbReference type="InterPro" id="IPR029095">
    <property type="entry name" value="NarX-like_N"/>
</dbReference>
<dbReference type="NCBIfam" id="TIGR00254">
    <property type="entry name" value="GGDEF"/>
    <property type="match status" value="1"/>
</dbReference>
<organism evidence="7 8">
    <name type="scientific">Desulfosporosinus youngiae DSM 17734</name>
    <dbReference type="NCBI Taxonomy" id="768710"/>
    <lineage>
        <taxon>Bacteria</taxon>
        <taxon>Bacillati</taxon>
        <taxon>Bacillota</taxon>
        <taxon>Clostridia</taxon>
        <taxon>Eubacteriales</taxon>
        <taxon>Desulfitobacteriaceae</taxon>
        <taxon>Desulfosporosinus</taxon>
    </lineage>
</organism>
<evidence type="ECO:0000256" key="2">
    <source>
        <dbReference type="ARBA" id="ARBA00022692"/>
    </source>
</evidence>
<dbReference type="InterPro" id="IPR029787">
    <property type="entry name" value="Nucleotide_cyclase"/>
</dbReference>
<dbReference type="HOGENOM" id="CLU_000445_11_35_9"/>
<dbReference type="STRING" id="768710.DesyoDRAFT_0565"/>
<gene>
    <name evidence="7" type="ORF">DesyoDRAFT_0565</name>
</gene>
<dbReference type="InterPro" id="IPR000160">
    <property type="entry name" value="GGDEF_dom"/>
</dbReference>
<dbReference type="SMART" id="SM00267">
    <property type="entry name" value="GGDEF"/>
    <property type="match status" value="1"/>
</dbReference>
<dbReference type="SUPFAM" id="SSF55073">
    <property type="entry name" value="Nucleotide cyclase"/>
    <property type="match status" value="1"/>
</dbReference>
<dbReference type="RefSeq" id="WP_007779119.1">
    <property type="nucleotide sequence ID" value="NZ_CM001441.1"/>
</dbReference>
<reference evidence="7 8" key="1">
    <citation type="submission" date="2011-11" db="EMBL/GenBank/DDBJ databases">
        <title>The Noncontiguous Finished genome of Desulfosporosinus youngiae DSM 17734.</title>
        <authorList>
            <consortium name="US DOE Joint Genome Institute (JGI-PGF)"/>
            <person name="Lucas S."/>
            <person name="Han J."/>
            <person name="Lapidus A."/>
            <person name="Cheng J.-F."/>
            <person name="Goodwin L."/>
            <person name="Pitluck S."/>
            <person name="Peters L."/>
            <person name="Ovchinnikova G."/>
            <person name="Lu M."/>
            <person name="Land M.L."/>
            <person name="Hauser L."/>
            <person name="Pester M."/>
            <person name="Spring S."/>
            <person name="Ollivier B."/>
            <person name="Rattei T."/>
            <person name="Klenk H.-P."/>
            <person name="Wagner M."/>
            <person name="Loy A."/>
            <person name="Woyke T.J."/>
        </authorList>
    </citation>
    <scope>NUCLEOTIDE SEQUENCE [LARGE SCALE GENOMIC DNA]</scope>
    <source>
        <strain evidence="7 8">DSM 17734</strain>
    </source>
</reference>
<name>H5XSS9_9FIRM</name>
<comment type="subcellular location">
    <subcellularLocation>
        <location evidence="1">Membrane</location>
        <topology evidence="1">Multi-pass membrane protein</topology>
    </subcellularLocation>
</comment>
<keyword evidence="4 5" id="KW-0472">Membrane</keyword>
<evidence type="ECO:0000256" key="3">
    <source>
        <dbReference type="ARBA" id="ARBA00022989"/>
    </source>
</evidence>
<evidence type="ECO:0000313" key="8">
    <source>
        <dbReference type="Proteomes" id="UP000005104"/>
    </source>
</evidence>
<dbReference type="Proteomes" id="UP000005104">
    <property type="component" value="Chromosome"/>
</dbReference>
<dbReference type="PROSITE" id="PS50887">
    <property type="entry name" value="GGDEF"/>
    <property type="match status" value="1"/>
</dbReference>
<feature type="transmembrane region" description="Helical" evidence="5">
    <location>
        <begin position="12"/>
        <end position="33"/>
    </location>
</feature>
<dbReference type="FunFam" id="3.30.70.270:FF:000001">
    <property type="entry name" value="Diguanylate cyclase domain protein"/>
    <property type="match status" value="1"/>
</dbReference>
<dbReference type="GO" id="GO:0005886">
    <property type="term" value="C:plasma membrane"/>
    <property type="evidence" value="ECO:0007669"/>
    <property type="project" value="TreeGrafter"/>
</dbReference>
<dbReference type="AlphaFoldDB" id="H5XSS9"/>
<dbReference type="eggNOG" id="COG3706">
    <property type="taxonomic scope" value="Bacteria"/>
</dbReference>
<keyword evidence="2 5" id="KW-0812">Transmembrane</keyword>
<evidence type="ECO:0000256" key="4">
    <source>
        <dbReference type="ARBA" id="ARBA00023136"/>
    </source>
</evidence>
<dbReference type="PANTHER" id="PTHR45138">
    <property type="entry name" value="REGULATORY COMPONENTS OF SENSORY TRANSDUCTION SYSTEM"/>
    <property type="match status" value="1"/>
</dbReference>
<dbReference type="GO" id="GO:0052621">
    <property type="term" value="F:diguanylate cyclase activity"/>
    <property type="evidence" value="ECO:0007669"/>
    <property type="project" value="TreeGrafter"/>
</dbReference>
<keyword evidence="3 5" id="KW-1133">Transmembrane helix</keyword>
<feature type="transmembrane region" description="Helical" evidence="5">
    <location>
        <begin position="189"/>
        <end position="207"/>
    </location>
</feature>
<dbReference type="GO" id="GO:1902201">
    <property type="term" value="P:negative regulation of bacterial-type flagellum-dependent cell motility"/>
    <property type="evidence" value="ECO:0007669"/>
    <property type="project" value="TreeGrafter"/>
</dbReference>
<evidence type="ECO:0000259" key="6">
    <source>
        <dbReference type="PROSITE" id="PS50887"/>
    </source>
</evidence>
<dbReference type="InterPro" id="IPR050469">
    <property type="entry name" value="Diguanylate_Cyclase"/>
</dbReference>
<proteinExistence type="predicted"/>
<dbReference type="CDD" id="cd01949">
    <property type="entry name" value="GGDEF"/>
    <property type="match status" value="1"/>
</dbReference>
<dbReference type="Gene3D" id="3.30.70.270">
    <property type="match status" value="1"/>
</dbReference>
<dbReference type="InterPro" id="IPR043128">
    <property type="entry name" value="Rev_trsase/Diguanyl_cyclase"/>
</dbReference>
<sequence length="401" mass="44797">MTIRSLSKLTRAYVTALSLIALLTLATFITMYLSILTQRDSALLVNLSGSQRWLSQKAALLSVELVYIADSTERDRTRKQLRSIIDQVKTNHLALVKGNPNLTASHNLSPQMQEVYFSPPINMNSQINQYLSEALALADEPEHLLNSDNPHLAYLLHNSENLLESLDQIVSMYQRESEAKVQHLRMVEISSGLTILLTLVFLGLYIFRPLANTLFRERSQLEKANQELSLLSSVDGLTGIANRRHFNQFFEQLWLQATYTREPIALILCDIDFFKAYNDTYGHLQGDECLKKVAASLKSSLKRQGDFVARYGGEEFIAVLSNTDVEGALKIAETLRVNVEGLEIPHLLSSITPKVTISLGVAIGYADPAKQPETLIEAADNALYQAKQGGRNRYKLADLSG</sequence>
<evidence type="ECO:0000256" key="5">
    <source>
        <dbReference type="SAM" id="Phobius"/>
    </source>
</evidence>
<keyword evidence="8" id="KW-1185">Reference proteome</keyword>
<dbReference type="Pfam" id="PF00990">
    <property type="entry name" value="GGDEF"/>
    <property type="match status" value="1"/>
</dbReference>
<dbReference type="Pfam" id="PF13675">
    <property type="entry name" value="PilJ"/>
    <property type="match status" value="1"/>
</dbReference>
<feature type="domain" description="GGDEF" evidence="6">
    <location>
        <begin position="262"/>
        <end position="399"/>
    </location>
</feature>
<dbReference type="GO" id="GO:0043709">
    <property type="term" value="P:cell adhesion involved in single-species biofilm formation"/>
    <property type="evidence" value="ECO:0007669"/>
    <property type="project" value="TreeGrafter"/>
</dbReference>